<evidence type="ECO:0000313" key="2">
    <source>
        <dbReference type="EMBL" id="GCC20310.1"/>
    </source>
</evidence>
<dbReference type="AlphaFoldDB" id="A0A401RRB0"/>
<accession>A0A401RRB0</accession>
<gene>
    <name evidence="2" type="ORF">chiPu_0021341</name>
</gene>
<dbReference type="Proteomes" id="UP000287033">
    <property type="component" value="Unassembled WGS sequence"/>
</dbReference>
<dbReference type="PANTHER" id="PTHR22738">
    <property type="entry name" value="RASSF"/>
    <property type="match status" value="1"/>
</dbReference>
<dbReference type="PROSITE" id="PS50200">
    <property type="entry name" value="RA"/>
    <property type="match status" value="1"/>
</dbReference>
<dbReference type="InterPro" id="IPR000159">
    <property type="entry name" value="RA_dom"/>
</dbReference>
<feature type="domain" description="Ras-associating" evidence="1">
    <location>
        <begin position="54"/>
        <end position="106"/>
    </location>
</feature>
<dbReference type="Pfam" id="PF00788">
    <property type="entry name" value="RA"/>
    <property type="match status" value="1"/>
</dbReference>
<keyword evidence="3" id="KW-1185">Reference proteome</keyword>
<reference evidence="2 3" key="1">
    <citation type="journal article" date="2018" name="Nat. Ecol. Evol.">
        <title>Shark genomes provide insights into elasmobranch evolution and the origin of vertebrates.</title>
        <authorList>
            <person name="Hara Y"/>
            <person name="Yamaguchi K"/>
            <person name="Onimaru K"/>
            <person name="Kadota M"/>
            <person name="Koyanagi M"/>
            <person name="Keeley SD"/>
            <person name="Tatsumi K"/>
            <person name="Tanaka K"/>
            <person name="Motone F"/>
            <person name="Kageyama Y"/>
            <person name="Nozu R"/>
            <person name="Adachi N"/>
            <person name="Nishimura O"/>
            <person name="Nakagawa R"/>
            <person name="Tanegashima C"/>
            <person name="Kiyatake I"/>
            <person name="Matsumoto R"/>
            <person name="Murakumo K"/>
            <person name="Nishida K"/>
            <person name="Terakita A"/>
            <person name="Kuratani S"/>
            <person name="Sato K"/>
            <person name="Hyodo S Kuraku.S."/>
        </authorList>
    </citation>
    <scope>NUCLEOTIDE SEQUENCE [LARGE SCALE GENOMIC DNA]</scope>
</reference>
<dbReference type="GO" id="GO:0007165">
    <property type="term" value="P:signal transduction"/>
    <property type="evidence" value="ECO:0007669"/>
    <property type="project" value="InterPro"/>
</dbReference>
<organism evidence="2 3">
    <name type="scientific">Chiloscyllium punctatum</name>
    <name type="common">Brownbanded bambooshark</name>
    <name type="synonym">Hemiscyllium punctatum</name>
    <dbReference type="NCBI Taxonomy" id="137246"/>
    <lineage>
        <taxon>Eukaryota</taxon>
        <taxon>Metazoa</taxon>
        <taxon>Chordata</taxon>
        <taxon>Craniata</taxon>
        <taxon>Vertebrata</taxon>
        <taxon>Chondrichthyes</taxon>
        <taxon>Elasmobranchii</taxon>
        <taxon>Galeomorphii</taxon>
        <taxon>Galeoidea</taxon>
        <taxon>Orectolobiformes</taxon>
        <taxon>Hemiscylliidae</taxon>
        <taxon>Chiloscyllium</taxon>
    </lineage>
</organism>
<name>A0A401RRB0_CHIPU</name>
<dbReference type="InterPro" id="IPR033614">
    <property type="entry name" value="RASSF1-6"/>
</dbReference>
<dbReference type="PANTHER" id="PTHR22738:SF15">
    <property type="entry name" value="LD40758P"/>
    <property type="match status" value="1"/>
</dbReference>
<evidence type="ECO:0000313" key="3">
    <source>
        <dbReference type="Proteomes" id="UP000287033"/>
    </source>
</evidence>
<dbReference type="Gene3D" id="3.10.20.90">
    <property type="entry name" value="Phosphatidylinositol 3-kinase Catalytic Subunit, Chain A, domain 1"/>
    <property type="match status" value="1"/>
</dbReference>
<proteinExistence type="predicted"/>
<evidence type="ECO:0000259" key="1">
    <source>
        <dbReference type="PROSITE" id="PS50200"/>
    </source>
</evidence>
<dbReference type="STRING" id="137246.A0A401RRB0"/>
<sequence length="113" mass="13266">MEFTQHLQEERRGEETGWWQLAAECGHLAKPHHETPRGWKAKRRIERCVFLLFFQIENSSDEFALYIVHTSGERTKLKDSDYPLIARILQGPCEAIAKIFLMEKDLGEEVTYD</sequence>
<dbReference type="EMBL" id="BEZZ01003741">
    <property type="protein sequence ID" value="GCC20310.1"/>
    <property type="molecule type" value="Genomic_DNA"/>
</dbReference>
<comment type="caution">
    <text evidence="2">The sequence shown here is derived from an EMBL/GenBank/DDBJ whole genome shotgun (WGS) entry which is preliminary data.</text>
</comment>
<feature type="non-terminal residue" evidence="2">
    <location>
        <position position="113"/>
    </location>
</feature>
<dbReference type="OrthoDB" id="9976881at2759"/>
<protein>
    <recommendedName>
        <fullName evidence="1">Ras-associating domain-containing protein</fullName>
    </recommendedName>
</protein>